<feature type="domain" description="UspA" evidence="2">
    <location>
        <begin position="26"/>
        <end position="171"/>
    </location>
</feature>
<dbReference type="PANTHER" id="PTHR46268:SF6">
    <property type="entry name" value="UNIVERSAL STRESS PROTEIN UP12"/>
    <property type="match status" value="1"/>
</dbReference>
<dbReference type="InterPro" id="IPR006016">
    <property type="entry name" value="UspA"/>
</dbReference>
<sequence length="173" mass="19726">MNPYQALISYKIRILNIFKERRVIKFKKILFPVSLTEISPKVVPYITSLATSYDAEIHLLHVSHGFDQHIDTYITHTAKPDFKKMASHFEQELSTSAKSRLLAFRNKYFQEFPNVKTTIVTGTHHKEILHYTEAEGIEMIVMGTGRGLSTIFGSVAERVTKLSSIPVMIIKTA</sequence>
<evidence type="ECO:0000259" key="2">
    <source>
        <dbReference type="Pfam" id="PF00582"/>
    </source>
</evidence>
<evidence type="ECO:0000256" key="1">
    <source>
        <dbReference type="ARBA" id="ARBA00008791"/>
    </source>
</evidence>
<proteinExistence type="inferred from homology"/>
<evidence type="ECO:0000313" key="3">
    <source>
        <dbReference type="EMBL" id="PCI27539.1"/>
    </source>
</evidence>
<dbReference type="Gene3D" id="3.40.50.620">
    <property type="entry name" value="HUPs"/>
    <property type="match status" value="1"/>
</dbReference>
<comment type="similarity">
    <text evidence="1">Belongs to the universal stress protein A family.</text>
</comment>
<dbReference type="CDD" id="cd00293">
    <property type="entry name" value="USP-like"/>
    <property type="match status" value="1"/>
</dbReference>
<name>A0A2A4T2N1_9DELT</name>
<gene>
    <name evidence="3" type="ORF">COB67_08335</name>
</gene>
<evidence type="ECO:0000313" key="4">
    <source>
        <dbReference type="Proteomes" id="UP000218113"/>
    </source>
</evidence>
<comment type="caution">
    <text evidence="3">The sequence shown here is derived from an EMBL/GenBank/DDBJ whole genome shotgun (WGS) entry which is preliminary data.</text>
</comment>
<dbReference type="SUPFAM" id="SSF52402">
    <property type="entry name" value="Adenine nucleotide alpha hydrolases-like"/>
    <property type="match status" value="1"/>
</dbReference>
<dbReference type="InterPro" id="IPR006015">
    <property type="entry name" value="Universal_stress_UspA"/>
</dbReference>
<dbReference type="InterPro" id="IPR014729">
    <property type="entry name" value="Rossmann-like_a/b/a_fold"/>
</dbReference>
<dbReference type="Proteomes" id="UP000218113">
    <property type="component" value="Unassembled WGS sequence"/>
</dbReference>
<dbReference type="PRINTS" id="PR01438">
    <property type="entry name" value="UNVRSLSTRESS"/>
</dbReference>
<dbReference type="PANTHER" id="PTHR46268">
    <property type="entry name" value="STRESS RESPONSE PROTEIN NHAX"/>
    <property type="match status" value="1"/>
</dbReference>
<organism evidence="3 4">
    <name type="scientific">SAR324 cluster bacterium</name>
    <dbReference type="NCBI Taxonomy" id="2024889"/>
    <lineage>
        <taxon>Bacteria</taxon>
        <taxon>Deltaproteobacteria</taxon>
        <taxon>SAR324 cluster</taxon>
    </lineage>
</organism>
<dbReference type="EMBL" id="NVSR01000056">
    <property type="protein sequence ID" value="PCI27539.1"/>
    <property type="molecule type" value="Genomic_DNA"/>
</dbReference>
<accession>A0A2A4T2N1</accession>
<dbReference type="AlphaFoldDB" id="A0A2A4T2N1"/>
<dbReference type="Pfam" id="PF00582">
    <property type="entry name" value="Usp"/>
    <property type="match status" value="1"/>
</dbReference>
<protein>
    <recommendedName>
        <fullName evidence="2">UspA domain-containing protein</fullName>
    </recommendedName>
</protein>
<reference evidence="4" key="1">
    <citation type="submission" date="2017-08" db="EMBL/GenBank/DDBJ databases">
        <title>A dynamic microbial community with high functional redundancy inhabits the cold, oxic subseafloor aquifer.</title>
        <authorList>
            <person name="Tully B.J."/>
            <person name="Wheat C.G."/>
            <person name="Glazer B.T."/>
            <person name="Huber J.A."/>
        </authorList>
    </citation>
    <scope>NUCLEOTIDE SEQUENCE [LARGE SCALE GENOMIC DNA]</scope>
</reference>